<feature type="non-terminal residue" evidence="1">
    <location>
        <position position="90"/>
    </location>
</feature>
<dbReference type="AlphaFoldDB" id="A0A382WTM6"/>
<dbReference type="EMBL" id="UINC01162056">
    <property type="protein sequence ID" value="SVD61598.1"/>
    <property type="molecule type" value="Genomic_DNA"/>
</dbReference>
<organism evidence="1">
    <name type="scientific">marine metagenome</name>
    <dbReference type="NCBI Taxonomy" id="408172"/>
    <lineage>
        <taxon>unclassified sequences</taxon>
        <taxon>metagenomes</taxon>
        <taxon>ecological metagenomes</taxon>
    </lineage>
</organism>
<sequence>MNTTLPQHVTGGGVWTGAQLGGKEAICFDLETRHLAAIEADLQSVRRRGLETVSIEKSDFTLAPIADEMQTLSNGLQHARGLLVVRGFPV</sequence>
<protein>
    <submittedName>
        <fullName evidence="1">Uncharacterized protein</fullName>
    </submittedName>
</protein>
<gene>
    <name evidence="1" type="ORF">METZ01_LOCUS414452</name>
</gene>
<proteinExistence type="predicted"/>
<evidence type="ECO:0000313" key="1">
    <source>
        <dbReference type="EMBL" id="SVD61598.1"/>
    </source>
</evidence>
<name>A0A382WTM6_9ZZZZ</name>
<accession>A0A382WTM6</accession>
<reference evidence="1" key="1">
    <citation type="submission" date="2018-05" db="EMBL/GenBank/DDBJ databases">
        <authorList>
            <person name="Lanie J.A."/>
            <person name="Ng W.-L."/>
            <person name="Kazmierczak K.M."/>
            <person name="Andrzejewski T.M."/>
            <person name="Davidsen T.M."/>
            <person name="Wayne K.J."/>
            <person name="Tettelin H."/>
            <person name="Glass J.I."/>
            <person name="Rusch D."/>
            <person name="Podicherti R."/>
            <person name="Tsui H.-C.T."/>
            <person name="Winkler M.E."/>
        </authorList>
    </citation>
    <scope>NUCLEOTIDE SEQUENCE</scope>
</reference>